<evidence type="ECO:0000256" key="1">
    <source>
        <dbReference type="SAM" id="MobiDB-lite"/>
    </source>
</evidence>
<evidence type="ECO:0000313" key="3">
    <source>
        <dbReference type="Proteomes" id="UP000663873"/>
    </source>
</evidence>
<comment type="caution">
    <text evidence="2">The sequence shown here is derived from an EMBL/GenBank/DDBJ whole genome shotgun (WGS) entry which is preliminary data.</text>
</comment>
<evidence type="ECO:0000313" key="2">
    <source>
        <dbReference type="EMBL" id="CAF4460456.1"/>
    </source>
</evidence>
<name>A0A820SVF8_9BILA</name>
<feature type="compositionally biased region" description="Basic and acidic residues" evidence="1">
    <location>
        <begin position="38"/>
        <end position="47"/>
    </location>
</feature>
<feature type="compositionally biased region" description="Acidic residues" evidence="1">
    <location>
        <begin position="129"/>
        <end position="140"/>
    </location>
</feature>
<gene>
    <name evidence="2" type="ORF">UJA718_LOCUS23466</name>
</gene>
<proteinExistence type="predicted"/>
<feature type="compositionally biased region" description="Basic and acidic residues" evidence="1">
    <location>
        <begin position="110"/>
        <end position="128"/>
    </location>
</feature>
<keyword evidence="3" id="KW-1185">Reference proteome</keyword>
<organism evidence="2 3">
    <name type="scientific">Rotaria socialis</name>
    <dbReference type="NCBI Taxonomy" id="392032"/>
    <lineage>
        <taxon>Eukaryota</taxon>
        <taxon>Metazoa</taxon>
        <taxon>Spiralia</taxon>
        <taxon>Gnathifera</taxon>
        <taxon>Rotifera</taxon>
        <taxon>Eurotatoria</taxon>
        <taxon>Bdelloidea</taxon>
        <taxon>Philodinida</taxon>
        <taxon>Philodinidae</taxon>
        <taxon>Rotaria</taxon>
    </lineage>
</organism>
<feature type="region of interest" description="Disordered" evidence="1">
    <location>
        <begin position="38"/>
        <end position="140"/>
    </location>
</feature>
<reference evidence="2" key="1">
    <citation type="submission" date="2021-02" db="EMBL/GenBank/DDBJ databases">
        <authorList>
            <person name="Nowell W R."/>
        </authorList>
    </citation>
    <scope>NUCLEOTIDE SEQUENCE</scope>
</reference>
<accession>A0A820SVF8</accession>
<dbReference type="EMBL" id="CAJOBP010005105">
    <property type="protein sequence ID" value="CAF4460456.1"/>
    <property type="molecule type" value="Genomic_DNA"/>
</dbReference>
<dbReference type="AlphaFoldDB" id="A0A820SVF8"/>
<sequence>MRRIQFLVKISTDLGLPERELYENELKKVNKMKEIQIQRKTSADKSRNIIKGRKISQAENDGSYSKHDDNRQLSGRKRNPIDLDNTEGVFSQQEPVTVRPFVDNFSQDMGDDRPKTAIRRKEPAKSLFDENDDAAELLPD</sequence>
<protein>
    <submittedName>
        <fullName evidence="2">Uncharacterized protein</fullName>
    </submittedName>
</protein>
<dbReference type="Proteomes" id="UP000663873">
    <property type="component" value="Unassembled WGS sequence"/>
</dbReference>